<dbReference type="Gene3D" id="2.40.50.100">
    <property type="match status" value="1"/>
</dbReference>
<proteinExistence type="predicted"/>
<dbReference type="PANTHER" id="PTHR11715">
    <property type="entry name" value="GLYCINE CLEAVAGE SYSTEM H PROTEIN"/>
    <property type="match status" value="1"/>
</dbReference>
<dbReference type="GO" id="GO:0005739">
    <property type="term" value="C:mitochondrion"/>
    <property type="evidence" value="ECO:0007669"/>
    <property type="project" value="TreeGrafter"/>
</dbReference>
<dbReference type="GO" id="GO:0019464">
    <property type="term" value="P:glycine decarboxylation via glycine cleavage system"/>
    <property type="evidence" value="ECO:0007669"/>
    <property type="project" value="InterPro"/>
</dbReference>
<dbReference type="Pfam" id="PF01597">
    <property type="entry name" value="GCV_H"/>
    <property type="match status" value="1"/>
</dbReference>
<dbReference type="EMBL" id="JBBPBK010000011">
    <property type="protein sequence ID" value="KAK9275184.1"/>
    <property type="molecule type" value="Genomic_DNA"/>
</dbReference>
<sequence>MLTNNGRDWNWGRGGGRGRGWGYRGDVVYVELLKVGAAIIQGSSFGVVDSIKATSDINSSISGKVVEVNKELNNSPGLVIHLMYIIACDTD</sequence>
<dbReference type="InterPro" id="IPR011053">
    <property type="entry name" value="Single_hybrid_motif"/>
</dbReference>
<dbReference type="PANTHER" id="PTHR11715:SF3">
    <property type="entry name" value="GLYCINE CLEAVAGE SYSTEM H PROTEIN-RELATED"/>
    <property type="match status" value="1"/>
</dbReference>
<dbReference type="GO" id="GO:0005960">
    <property type="term" value="C:glycine cleavage complex"/>
    <property type="evidence" value="ECO:0007669"/>
    <property type="project" value="InterPro"/>
</dbReference>
<dbReference type="GO" id="GO:0009249">
    <property type="term" value="P:protein lipoylation"/>
    <property type="evidence" value="ECO:0007669"/>
    <property type="project" value="TreeGrafter"/>
</dbReference>
<dbReference type="AlphaFoldDB" id="A0AAP0WP23"/>
<accession>A0AAP0WP23</accession>
<dbReference type="Proteomes" id="UP001415857">
    <property type="component" value="Unassembled WGS sequence"/>
</dbReference>
<comment type="caution">
    <text evidence="1">The sequence shown here is derived from an EMBL/GenBank/DDBJ whole genome shotgun (WGS) entry which is preliminary data.</text>
</comment>
<organism evidence="1 2">
    <name type="scientific">Liquidambar formosana</name>
    <name type="common">Formosan gum</name>
    <dbReference type="NCBI Taxonomy" id="63359"/>
    <lineage>
        <taxon>Eukaryota</taxon>
        <taxon>Viridiplantae</taxon>
        <taxon>Streptophyta</taxon>
        <taxon>Embryophyta</taxon>
        <taxon>Tracheophyta</taxon>
        <taxon>Spermatophyta</taxon>
        <taxon>Magnoliopsida</taxon>
        <taxon>eudicotyledons</taxon>
        <taxon>Gunneridae</taxon>
        <taxon>Pentapetalae</taxon>
        <taxon>Saxifragales</taxon>
        <taxon>Altingiaceae</taxon>
        <taxon>Liquidambar</taxon>
    </lineage>
</organism>
<reference evidence="1 2" key="1">
    <citation type="journal article" date="2024" name="Plant J.">
        <title>Genome sequences and population genomics reveal climatic adaptation and genomic divergence between two closely related sweetgum species.</title>
        <authorList>
            <person name="Xu W.Q."/>
            <person name="Ren C.Q."/>
            <person name="Zhang X.Y."/>
            <person name="Comes H.P."/>
            <person name="Liu X.H."/>
            <person name="Li Y.G."/>
            <person name="Kettle C.J."/>
            <person name="Jalonen R."/>
            <person name="Gaisberger H."/>
            <person name="Ma Y.Z."/>
            <person name="Qiu Y.X."/>
        </authorList>
    </citation>
    <scope>NUCLEOTIDE SEQUENCE [LARGE SCALE GENOMIC DNA]</scope>
    <source>
        <strain evidence="1">Hangzhou</strain>
    </source>
</reference>
<dbReference type="InterPro" id="IPR033753">
    <property type="entry name" value="GCV_H/Fam206"/>
</dbReference>
<keyword evidence="2" id="KW-1185">Reference proteome</keyword>
<gene>
    <name evidence="1" type="ORF">L1049_022445</name>
</gene>
<evidence type="ECO:0008006" key="3">
    <source>
        <dbReference type="Google" id="ProtNLM"/>
    </source>
</evidence>
<dbReference type="SUPFAM" id="SSF51230">
    <property type="entry name" value="Single hybrid motif"/>
    <property type="match status" value="1"/>
</dbReference>
<name>A0AAP0WP23_LIQFO</name>
<dbReference type="InterPro" id="IPR002930">
    <property type="entry name" value="GCV_H"/>
</dbReference>
<evidence type="ECO:0000313" key="1">
    <source>
        <dbReference type="EMBL" id="KAK9275184.1"/>
    </source>
</evidence>
<evidence type="ECO:0000313" key="2">
    <source>
        <dbReference type="Proteomes" id="UP001415857"/>
    </source>
</evidence>
<protein>
    <recommendedName>
        <fullName evidence="3">Lipoyl-binding domain-containing protein</fullName>
    </recommendedName>
</protein>